<evidence type="ECO:0000313" key="1">
    <source>
        <dbReference type="EMBL" id="MCG7509008.1"/>
    </source>
</evidence>
<comment type="caution">
    <text evidence="1">The sequence shown here is derived from an EMBL/GenBank/DDBJ whole genome shotgun (WGS) entry which is preliminary data.</text>
</comment>
<reference evidence="1 2" key="1">
    <citation type="submission" date="2022-02" db="EMBL/GenBank/DDBJ databases">
        <title>Draft genome sequence of Mezorhizobium retamae strain IRAMC:0171 isolated from Retama raetam nodules.</title>
        <authorList>
            <person name="Bengaied R."/>
            <person name="Sbissi I."/>
            <person name="Huber K."/>
            <person name="Ghodbane F."/>
            <person name="Nouioui I."/>
            <person name="Tarhouni M."/>
            <person name="Gtari M."/>
        </authorList>
    </citation>
    <scope>NUCLEOTIDE SEQUENCE [LARGE SCALE GENOMIC DNA]</scope>
    <source>
        <strain evidence="1 2">IRAMC:0171</strain>
    </source>
</reference>
<organism evidence="1 2">
    <name type="scientific">Mesorhizobium retamae</name>
    <dbReference type="NCBI Taxonomy" id="2912854"/>
    <lineage>
        <taxon>Bacteria</taxon>
        <taxon>Pseudomonadati</taxon>
        <taxon>Pseudomonadota</taxon>
        <taxon>Alphaproteobacteria</taxon>
        <taxon>Hyphomicrobiales</taxon>
        <taxon>Phyllobacteriaceae</taxon>
        <taxon>Mesorhizobium</taxon>
    </lineage>
</organism>
<sequence length="94" mass="10602">MFILTSPVNFQNVFSDFWLKANATNRHLKDDARAPLSAGTIRIELLLSTNIAAHNTSPENSPSLSCKFTTKPLILNGFWHKRHVDTKASQKRHS</sequence>
<protein>
    <submittedName>
        <fullName evidence="1">Uncharacterized protein</fullName>
    </submittedName>
</protein>
<keyword evidence="2" id="KW-1185">Reference proteome</keyword>
<evidence type="ECO:0000313" key="2">
    <source>
        <dbReference type="Proteomes" id="UP001201701"/>
    </source>
</evidence>
<dbReference type="EMBL" id="JAKREW010000065">
    <property type="protein sequence ID" value="MCG7509008.1"/>
    <property type="molecule type" value="Genomic_DNA"/>
</dbReference>
<proteinExistence type="predicted"/>
<accession>A0ABS9QQ83</accession>
<dbReference type="Proteomes" id="UP001201701">
    <property type="component" value="Unassembled WGS sequence"/>
</dbReference>
<gene>
    <name evidence="1" type="ORF">L4923_28635</name>
</gene>
<dbReference type="RefSeq" id="WP_239370506.1">
    <property type="nucleotide sequence ID" value="NZ_JAKREW010000065.1"/>
</dbReference>
<name>A0ABS9QQ83_9HYPH</name>